<accession>A0A4P7N9Y8</accession>
<dbReference type="AlphaFoldDB" id="A0A4P7N9Y8"/>
<name>A0A4P7N9Y8_PYROR</name>
<organism evidence="1 2">
    <name type="scientific">Pyricularia oryzae</name>
    <name type="common">Rice blast fungus</name>
    <name type="synonym">Magnaporthe oryzae</name>
    <dbReference type="NCBI Taxonomy" id="318829"/>
    <lineage>
        <taxon>Eukaryota</taxon>
        <taxon>Fungi</taxon>
        <taxon>Dikarya</taxon>
        <taxon>Ascomycota</taxon>
        <taxon>Pezizomycotina</taxon>
        <taxon>Sordariomycetes</taxon>
        <taxon>Sordariomycetidae</taxon>
        <taxon>Magnaporthales</taxon>
        <taxon>Pyriculariaceae</taxon>
        <taxon>Pyricularia</taxon>
    </lineage>
</organism>
<dbReference type="Proteomes" id="UP000294847">
    <property type="component" value="Chromosome 3"/>
</dbReference>
<dbReference type="EMBL" id="CP034206">
    <property type="protein sequence ID" value="QBZ59597.1"/>
    <property type="molecule type" value="Genomic_DNA"/>
</dbReference>
<evidence type="ECO:0000313" key="2">
    <source>
        <dbReference type="Proteomes" id="UP000294847"/>
    </source>
</evidence>
<evidence type="ECO:0000313" key="1">
    <source>
        <dbReference type="EMBL" id="QBZ59597.1"/>
    </source>
</evidence>
<gene>
    <name evidence="1" type="ORF">PoMZ_04559</name>
</gene>
<protein>
    <submittedName>
        <fullName evidence="1">Uncharacterized protein</fullName>
    </submittedName>
</protein>
<sequence>MIAAADRQNGYEPVACALALRTFKIDSLVTLGTELDASP</sequence>
<reference evidence="1 2" key="1">
    <citation type="journal article" date="2019" name="Mol. Biol. Evol.">
        <title>Blast fungal genomes show frequent chromosomal changes, gene gains and losses, and effector gene turnover.</title>
        <authorList>
            <person name="Gomez Luciano L.B."/>
            <person name="Jason Tsai I."/>
            <person name="Chuma I."/>
            <person name="Tosa Y."/>
            <person name="Chen Y.H."/>
            <person name="Li J.Y."/>
            <person name="Li M.Y."/>
            <person name="Jade Lu M.Y."/>
            <person name="Nakayashiki H."/>
            <person name="Li W.H."/>
        </authorList>
    </citation>
    <scope>NUCLEOTIDE SEQUENCE [LARGE SCALE GENOMIC DNA]</scope>
    <source>
        <strain evidence="1">MZ5-1-6</strain>
    </source>
</reference>
<proteinExistence type="predicted"/>